<keyword evidence="7 8" id="KW-0807">Transducer</keyword>
<dbReference type="PANTHER" id="PTHR21143">
    <property type="entry name" value="INVERTEBRATE GUSTATORY RECEPTOR"/>
    <property type="match status" value="1"/>
</dbReference>
<keyword evidence="10" id="KW-1185">Reference proteome</keyword>
<feature type="transmembrane region" description="Helical" evidence="8">
    <location>
        <begin position="69"/>
        <end position="87"/>
    </location>
</feature>
<comment type="function">
    <text evidence="8">Gustatory receptor which mediates acceptance or avoidance behavior, depending on its substrates.</text>
</comment>
<evidence type="ECO:0000256" key="6">
    <source>
        <dbReference type="ARBA" id="ARBA00023170"/>
    </source>
</evidence>
<dbReference type="GO" id="GO:0030424">
    <property type="term" value="C:axon"/>
    <property type="evidence" value="ECO:0007669"/>
    <property type="project" value="TreeGrafter"/>
</dbReference>
<gene>
    <name evidence="9" type="ORF">ALC53_13990</name>
</gene>
<evidence type="ECO:0000256" key="2">
    <source>
        <dbReference type="ARBA" id="ARBA00022475"/>
    </source>
</evidence>
<evidence type="ECO:0000313" key="10">
    <source>
        <dbReference type="Proteomes" id="UP000078540"/>
    </source>
</evidence>
<evidence type="ECO:0000256" key="1">
    <source>
        <dbReference type="ARBA" id="ARBA00004651"/>
    </source>
</evidence>
<dbReference type="GO" id="GO:0007165">
    <property type="term" value="P:signal transduction"/>
    <property type="evidence" value="ECO:0007669"/>
    <property type="project" value="UniProtKB-KW"/>
</dbReference>
<feature type="transmembrane region" description="Helical" evidence="8">
    <location>
        <begin position="431"/>
        <end position="453"/>
    </location>
</feature>
<comment type="subcellular location">
    <subcellularLocation>
        <location evidence="1 8">Cell membrane</location>
        <topology evidence="1 8">Multi-pass membrane protein</topology>
    </subcellularLocation>
</comment>
<reference evidence="9 10" key="1">
    <citation type="submission" date="2015-09" db="EMBL/GenBank/DDBJ databases">
        <title>Atta colombica WGS genome.</title>
        <authorList>
            <person name="Nygaard S."/>
            <person name="Hu H."/>
            <person name="Boomsma J."/>
            <person name="Zhang G."/>
        </authorList>
    </citation>
    <scope>NUCLEOTIDE SEQUENCE [LARGE SCALE GENOMIC DNA]</scope>
    <source>
        <strain evidence="9">Treedump-2</strain>
        <tissue evidence="9">Whole body</tissue>
    </source>
</reference>
<organism evidence="9 10">
    <name type="scientific">Atta colombica</name>
    <dbReference type="NCBI Taxonomy" id="520822"/>
    <lineage>
        <taxon>Eukaryota</taxon>
        <taxon>Metazoa</taxon>
        <taxon>Ecdysozoa</taxon>
        <taxon>Arthropoda</taxon>
        <taxon>Hexapoda</taxon>
        <taxon>Insecta</taxon>
        <taxon>Pterygota</taxon>
        <taxon>Neoptera</taxon>
        <taxon>Endopterygota</taxon>
        <taxon>Hymenoptera</taxon>
        <taxon>Apocrita</taxon>
        <taxon>Aculeata</taxon>
        <taxon>Formicoidea</taxon>
        <taxon>Formicidae</taxon>
        <taxon>Myrmicinae</taxon>
        <taxon>Atta</taxon>
    </lineage>
</organism>
<evidence type="ECO:0000256" key="5">
    <source>
        <dbReference type="ARBA" id="ARBA00023136"/>
    </source>
</evidence>
<evidence type="ECO:0000313" key="9">
    <source>
        <dbReference type="EMBL" id="KYM75562.1"/>
    </source>
</evidence>
<name>A0A195AU28_9HYME</name>
<feature type="transmembrane region" description="Helical" evidence="8">
    <location>
        <begin position="473"/>
        <end position="493"/>
    </location>
</feature>
<keyword evidence="4 8" id="KW-1133">Transmembrane helix</keyword>
<feature type="transmembrane region" description="Helical" evidence="8">
    <location>
        <begin position="115"/>
        <end position="135"/>
    </location>
</feature>
<dbReference type="InterPro" id="IPR013604">
    <property type="entry name" value="7TM_chemorcpt"/>
</dbReference>
<keyword evidence="3 8" id="KW-0812">Transmembrane</keyword>
<dbReference type="GO" id="GO:0005886">
    <property type="term" value="C:plasma membrane"/>
    <property type="evidence" value="ECO:0007669"/>
    <property type="project" value="UniProtKB-SubCell"/>
</dbReference>
<protein>
    <recommendedName>
        <fullName evidence="8">Gustatory receptor</fullName>
    </recommendedName>
</protein>
<dbReference type="Pfam" id="PF08395">
    <property type="entry name" value="7tm_7"/>
    <property type="match status" value="3"/>
</dbReference>
<keyword evidence="2 8" id="KW-1003">Cell membrane</keyword>
<evidence type="ECO:0000256" key="4">
    <source>
        <dbReference type="ARBA" id="ARBA00022989"/>
    </source>
</evidence>
<keyword evidence="6 8" id="KW-0675">Receptor</keyword>
<keyword evidence="5 8" id="KW-0472">Membrane</keyword>
<dbReference type="EMBL" id="KQ976741">
    <property type="protein sequence ID" value="KYM75562.1"/>
    <property type="molecule type" value="Genomic_DNA"/>
</dbReference>
<feature type="transmembrane region" description="Helical" evidence="8">
    <location>
        <begin position="250"/>
        <end position="272"/>
    </location>
</feature>
<accession>A0A195AU28</accession>
<dbReference type="AlphaFoldDB" id="A0A195AU28"/>
<dbReference type="GO" id="GO:0030425">
    <property type="term" value="C:dendrite"/>
    <property type="evidence" value="ECO:0007669"/>
    <property type="project" value="TreeGrafter"/>
</dbReference>
<comment type="similarity">
    <text evidence="8">Belongs to the insect chemoreceptor superfamily. Gustatory receptor (GR) family.</text>
</comment>
<dbReference type="STRING" id="520822.A0A195AU28"/>
<evidence type="ECO:0000256" key="8">
    <source>
        <dbReference type="RuleBase" id="RU363108"/>
    </source>
</evidence>
<dbReference type="GO" id="GO:0008049">
    <property type="term" value="P:male courtship behavior"/>
    <property type="evidence" value="ECO:0007669"/>
    <property type="project" value="TreeGrafter"/>
</dbReference>
<dbReference type="PANTHER" id="PTHR21143:SF133">
    <property type="entry name" value="GUSTATORY AND PHEROMONE RECEPTOR 32A-RELATED"/>
    <property type="match status" value="1"/>
</dbReference>
<dbReference type="GO" id="GO:0007635">
    <property type="term" value="P:chemosensory behavior"/>
    <property type="evidence" value="ECO:0007669"/>
    <property type="project" value="TreeGrafter"/>
</dbReference>
<feature type="transmembrane region" description="Helical" evidence="8">
    <location>
        <begin position="292"/>
        <end position="312"/>
    </location>
</feature>
<comment type="caution">
    <text evidence="8">Lacks conserved residue(s) required for the propagation of feature annotation.</text>
</comment>
<evidence type="ECO:0000256" key="7">
    <source>
        <dbReference type="ARBA" id="ARBA00023224"/>
    </source>
</evidence>
<sequence length="530" mass="62257">MQYINCVCILKTCFKKINNNLVHMQKIMINDIKPCVPSLIYHLRRSQFLLIELRILKKQHLTVSNTMKMLNIIFSPQLLATLVLTFTEITFELYKHLIQWQDGLSFILDDEIDDVFFLMSIGYEFLKIILIVWTCETNKNRALEISTTVHDVLNRTSDEQIKEELNLFSLQILHCDNTFSAKGLTVDATLFTAACFKEINDNIENLQEFVMNNIPKRIYHEQKHPFLLIKLKALKKQHLMISDTVQMLNMIFSLHLLATIALSFKQIIFYLYFNVIQWQNGISLNRDRIYNIYFISFLIYYFLRLTMIVWACETGKNEATKTSTTIHDVLNSISDVQIKDELNLFSLQILHCNNTFSAKGLTVDATLLTTACFKRIDDNLMILREFMIEDKSHTPRLIYYHQRNPLLLEELKVLRKEHLMISNTVQMLNKIFSLQLFATFTIAFIEITFEIYFNTVQWKNGLSINLTKQVHNSFIISYLTYHILKILLIIWSCEISQNQAIKISTTVHDVLNSTSDKNIKYEVLIKKFNF</sequence>
<proteinExistence type="inferred from homology"/>
<dbReference type="GO" id="GO:0050909">
    <property type="term" value="P:sensory perception of taste"/>
    <property type="evidence" value="ECO:0007669"/>
    <property type="project" value="InterPro"/>
</dbReference>
<dbReference type="GO" id="GO:0043025">
    <property type="term" value="C:neuronal cell body"/>
    <property type="evidence" value="ECO:0007669"/>
    <property type="project" value="TreeGrafter"/>
</dbReference>
<dbReference type="Proteomes" id="UP000078540">
    <property type="component" value="Unassembled WGS sequence"/>
</dbReference>
<evidence type="ECO:0000256" key="3">
    <source>
        <dbReference type="ARBA" id="ARBA00022692"/>
    </source>
</evidence>